<dbReference type="InterPro" id="IPR000415">
    <property type="entry name" value="Nitroreductase-like"/>
</dbReference>
<accession>A0A0M8MR08</accession>
<dbReference type="GO" id="GO:0016491">
    <property type="term" value="F:oxidoreductase activity"/>
    <property type="evidence" value="ECO:0007669"/>
    <property type="project" value="UniProtKB-KW"/>
</dbReference>
<keyword evidence="9" id="KW-1185">Reference proteome</keyword>
<evidence type="ECO:0000256" key="3">
    <source>
        <dbReference type="ARBA" id="ARBA00007118"/>
    </source>
</evidence>
<dbReference type="AlphaFoldDB" id="A0A0M8MR08"/>
<dbReference type="InterPro" id="IPR033877">
    <property type="entry name" value="Frm2/Hbn1"/>
</dbReference>
<dbReference type="PANTHER" id="PTHR43035">
    <property type="entry name" value="FATTY ACID REPRESSION MUTANT PROTEIN 2-RELATED"/>
    <property type="match status" value="1"/>
</dbReference>
<evidence type="ECO:0000259" key="7">
    <source>
        <dbReference type="Pfam" id="PF00881"/>
    </source>
</evidence>
<keyword evidence="5" id="KW-0560">Oxidoreductase</keyword>
<reference evidence="8 9" key="1">
    <citation type="submission" date="2015-07" db="EMBL/GenBank/DDBJ databases">
        <title>The genome of the fungus Escovopsis weberi, a specialized disease agent of ant agriculture.</title>
        <authorList>
            <person name="de Man T.J."/>
            <person name="Stajich J.E."/>
            <person name="Kubicek C.P."/>
            <person name="Chenthamara K."/>
            <person name="Atanasova L."/>
            <person name="Druzhinina I.S."/>
            <person name="Birnbaum S."/>
            <person name="Barribeau S.M."/>
            <person name="Teiling C."/>
            <person name="Suen G."/>
            <person name="Currie C."/>
            <person name="Gerardo N.M."/>
        </authorList>
    </citation>
    <scope>NUCLEOTIDE SEQUENCE [LARGE SCALE GENOMIC DNA]</scope>
</reference>
<protein>
    <submittedName>
        <fullName evidence="8">Putative nitroreductase</fullName>
    </submittedName>
</protein>
<dbReference type="Gene3D" id="3.40.109.10">
    <property type="entry name" value="NADH Oxidase"/>
    <property type="match status" value="1"/>
</dbReference>
<evidence type="ECO:0000313" key="9">
    <source>
        <dbReference type="Proteomes" id="UP000053831"/>
    </source>
</evidence>
<sequence>MSPLIEAGCRASKTTLEANPLIELIKTRRSHYALNKQLTISKERIQEISQQALLHSPSAFNSQPTRVVVLFGESHTRLWDMAAETLKGIVPAEQWDLTAKKLSGFHNAAASIMFFEDQDVVRNLQDKFPLYAGRVSGWTSQANGMLQSAIWIALESEGLGCNLQHYDPVIDERVAAEFGIPESWKLNAQLVVGGRAAEAKPKEFLPLEQRFKVFGA</sequence>
<dbReference type="OrthoDB" id="2138173at2759"/>
<evidence type="ECO:0000256" key="2">
    <source>
        <dbReference type="ARBA" id="ARBA00004496"/>
    </source>
</evidence>
<feature type="domain" description="Nitroreductase" evidence="7">
    <location>
        <begin position="25"/>
        <end position="193"/>
    </location>
</feature>
<dbReference type="EMBL" id="LGSR01000022">
    <property type="protein sequence ID" value="KOS17546.1"/>
    <property type="molecule type" value="Genomic_DNA"/>
</dbReference>
<keyword evidence="6" id="KW-0539">Nucleus</keyword>
<evidence type="ECO:0000313" key="8">
    <source>
        <dbReference type="EMBL" id="KOS17546.1"/>
    </source>
</evidence>
<dbReference type="STRING" id="150374.A0A0M8MR08"/>
<keyword evidence="4" id="KW-0963">Cytoplasm</keyword>
<dbReference type="GO" id="GO:0034599">
    <property type="term" value="P:cellular response to oxidative stress"/>
    <property type="evidence" value="ECO:0007669"/>
    <property type="project" value="InterPro"/>
</dbReference>
<dbReference type="GO" id="GO:0005634">
    <property type="term" value="C:nucleus"/>
    <property type="evidence" value="ECO:0007669"/>
    <property type="project" value="UniProtKB-SubCell"/>
</dbReference>
<dbReference type="CDD" id="cd02140">
    <property type="entry name" value="Frm2-like"/>
    <property type="match status" value="1"/>
</dbReference>
<organism evidence="8 9">
    <name type="scientific">Escovopsis weberi</name>
    <dbReference type="NCBI Taxonomy" id="150374"/>
    <lineage>
        <taxon>Eukaryota</taxon>
        <taxon>Fungi</taxon>
        <taxon>Dikarya</taxon>
        <taxon>Ascomycota</taxon>
        <taxon>Pezizomycotina</taxon>
        <taxon>Sordariomycetes</taxon>
        <taxon>Hypocreomycetidae</taxon>
        <taxon>Hypocreales</taxon>
        <taxon>Hypocreaceae</taxon>
        <taxon>Escovopsis</taxon>
    </lineage>
</organism>
<name>A0A0M8MR08_ESCWE</name>
<comment type="subcellular location">
    <subcellularLocation>
        <location evidence="2">Cytoplasm</location>
    </subcellularLocation>
    <subcellularLocation>
        <location evidence="1">Nucleus</location>
    </subcellularLocation>
</comment>
<dbReference type="Proteomes" id="UP000053831">
    <property type="component" value="Unassembled WGS sequence"/>
</dbReference>
<dbReference type="GO" id="GO:0005737">
    <property type="term" value="C:cytoplasm"/>
    <property type="evidence" value="ECO:0007669"/>
    <property type="project" value="UniProtKB-SubCell"/>
</dbReference>
<comment type="caution">
    <text evidence="8">The sequence shown here is derived from an EMBL/GenBank/DDBJ whole genome shotgun (WGS) entry which is preliminary data.</text>
</comment>
<dbReference type="InterPro" id="IPR029479">
    <property type="entry name" value="Nitroreductase"/>
</dbReference>
<dbReference type="FunFam" id="3.40.109.10:FF:000001">
    <property type="entry name" value="Nitroreductase family"/>
    <property type="match status" value="1"/>
</dbReference>
<gene>
    <name evidence="8" type="ORF">ESCO_003215</name>
</gene>
<evidence type="ECO:0000256" key="4">
    <source>
        <dbReference type="ARBA" id="ARBA00022490"/>
    </source>
</evidence>
<proteinExistence type="inferred from homology"/>
<evidence type="ECO:0000256" key="5">
    <source>
        <dbReference type="ARBA" id="ARBA00023002"/>
    </source>
</evidence>
<evidence type="ECO:0000256" key="1">
    <source>
        <dbReference type="ARBA" id="ARBA00004123"/>
    </source>
</evidence>
<dbReference type="SUPFAM" id="SSF55469">
    <property type="entry name" value="FMN-dependent nitroreductase-like"/>
    <property type="match status" value="1"/>
</dbReference>
<dbReference type="PANTHER" id="PTHR43035:SF1">
    <property type="entry name" value="FATTY ACID REPRESSION MUTANT PROTEIN 2-RELATED"/>
    <property type="match status" value="1"/>
</dbReference>
<comment type="similarity">
    <text evidence="3">Belongs to the nitroreductase family.</text>
</comment>
<dbReference type="Pfam" id="PF00881">
    <property type="entry name" value="Nitroreductase"/>
    <property type="match status" value="1"/>
</dbReference>
<evidence type="ECO:0000256" key="6">
    <source>
        <dbReference type="ARBA" id="ARBA00023242"/>
    </source>
</evidence>